<evidence type="ECO:0000256" key="1">
    <source>
        <dbReference type="SAM" id="MobiDB-lite"/>
    </source>
</evidence>
<feature type="region of interest" description="Disordered" evidence="1">
    <location>
        <begin position="175"/>
        <end position="357"/>
    </location>
</feature>
<feature type="compositionally biased region" description="Polar residues" evidence="1">
    <location>
        <begin position="234"/>
        <end position="254"/>
    </location>
</feature>
<reference evidence="2 3" key="1">
    <citation type="submission" date="2019-10" db="EMBL/GenBank/DDBJ databases">
        <title>Genome sequence of Azospirillum melinis.</title>
        <authorList>
            <person name="Ambrosini A."/>
            <person name="Sant'Anna F.H."/>
            <person name="Cassan F.D."/>
            <person name="Souza E.M."/>
            <person name="Passaglia L.M.P."/>
        </authorList>
    </citation>
    <scope>NUCLEOTIDE SEQUENCE [LARGE SCALE GENOMIC DNA]</scope>
    <source>
        <strain evidence="2 3">TMCY0552</strain>
    </source>
</reference>
<feature type="compositionally biased region" description="Gly residues" evidence="1">
    <location>
        <begin position="329"/>
        <end position="343"/>
    </location>
</feature>
<gene>
    <name evidence="2" type="ORF">GBZ48_23110</name>
</gene>
<proteinExistence type="predicted"/>
<accession>A0ABX2KEV6</accession>
<dbReference type="Gene3D" id="1.20.120.20">
    <property type="entry name" value="Apolipoprotein"/>
    <property type="match status" value="1"/>
</dbReference>
<feature type="compositionally biased region" description="Basic and acidic residues" evidence="1">
    <location>
        <begin position="260"/>
        <end position="273"/>
    </location>
</feature>
<organism evidence="2 3">
    <name type="scientific">Azospirillum melinis</name>
    <dbReference type="NCBI Taxonomy" id="328839"/>
    <lineage>
        <taxon>Bacteria</taxon>
        <taxon>Pseudomonadati</taxon>
        <taxon>Pseudomonadota</taxon>
        <taxon>Alphaproteobacteria</taxon>
        <taxon>Rhodospirillales</taxon>
        <taxon>Azospirillaceae</taxon>
        <taxon>Azospirillum</taxon>
    </lineage>
</organism>
<dbReference type="Proteomes" id="UP000605086">
    <property type="component" value="Unassembled WGS sequence"/>
</dbReference>
<protein>
    <recommendedName>
        <fullName evidence="4">Nutrient deprivation-induced protein</fullName>
    </recommendedName>
</protein>
<feature type="compositionally biased region" description="Polar residues" evidence="1">
    <location>
        <begin position="176"/>
        <end position="191"/>
    </location>
</feature>
<feature type="compositionally biased region" description="Basic and acidic residues" evidence="1">
    <location>
        <begin position="200"/>
        <end position="217"/>
    </location>
</feature>
<evidence type="ECO:0008006" key="4">
    <source>
        <dbReference type="Google" id="ProtNLM"/>
    </source>
</evidence>
<keyword evidence="3" id="KW-1185">Reference proteome</keyword>
<dbReference type="EMBL" id="WHOS01000035">
    <property type="protein sequence ID" value="NUB02135.1"/>
    <property type="molecule type" value="Genomic_DNA"/>
</dbReference>
<sequence length="357" mass="35786">MPNRDMTGTGGPTPTGSTTGSSTAGSSSTGNFAAGSSNIGGSVDEMKKTVNRAADDVMSTGRETLGNAQGRIRSLLEQQTGRAADQLGGVANALHKAAEQLNEENGGVVADYAEQAASRVERVADMLRDASVDDIVGEVEGFARRQPEVFIGAAFAVGFLAARFLKSSSDRRMHRASTSLRGTAHPSQTVRTARGASYDTGRDRNRDTSRDTGRDTGRGSTSSRGMAGGIGESVSRSTPSQSADTPTTGSSGVNTGHLAGRMESERGSERLGEPKPAAGRIGMPLSTAPASVTGHGASPSADTALGTSTIGTPAGASGAAGSTVNSGTTGIGNVQGGSQGGPAGATSSTSKPQGQRP</sequence>
<comment type="caution">
    <text evidence="2">The sequence shown here is derived from an EMBL/GenBank/DDBJ whole genome shotgun (WGS) entry which is preliminary data.</text>
</comment>
<feature type="region of interest" description="Disordered" evidence="1">
    <location>
        <begin position="1"/>
        <end position="44"/>
    </location>
</feature>
<evidence type="ECO:0000313" key="2">
    <source>
        <dbReference type="EMBL" id="NUB02135.1"/>
    </source>
</evidence>
<feature type="compositionally biased region" description="Low complexity" evidence="1">
    <location>
        <begin position="14"/>
        <end position="37"/>
    </location>
</feature>
<evidence type="ECO:0000313" key="3">
    <source>
        <dbReference type="Proteomes" id="UP000605086"/>
    </source>
</evidence>
<name>A0ABX2KEV6_9PROT</name>
<feature type="compositionally biased region" description="Low complexity" evidence="1">
    <location>
        <begin position="306"/>
        <end position="328"/>
    </location>
</feature>
<dbReference type="RefSeq" id="WP_174473151.1">
    <property type="nucleotide sequence ID" value="NZ_JAGINN010000007.1"/>
</dbReference>